<dbReference type="Pfam" id="PF00076">
    <property type="entry name" value="RRM_1"/>
    <property type="match status" value="4"/>
</dbReference>
<feature type="domain" description="RRM" evidence="4">
    <location>
        <begin position="166"/>
        <end position="244"/>
    </location>
</feature>
<dbReference type="GO" id="GO:0003677">
    <property type="term" value="F:DNA binding"/>
    <property type="evidence" value="ECO:0007669"/>
    <property type="project" value="UniProtKB-KW"/>
</dbReference>
<name>U5EDL4_9DIPT</name>
<feature type="domain" description="RRM" evidence="4">
    <location>
        <begin position="1"/>
        <end position="70"/>
    </location>
</feature>
<sequence>VGNIPSNTSDNELKVNFIKYGPIESIQQFSHLGTHNAVIQYRLEESATAALVADKTTFKGQRIMVSYAEKKYDFPYDRAFCILIKDDTNVQKVFAHFNTYAPVENVLICRPHAYIIFETLEGKVDALRKNAENKDMEITIFGIEKYDLNRHEMIIQDSKSVYRHKKRITVSNLPLESKSDATKVREVFSKYGNIEKIEFVTRYGPSVCLFIHYDNEQSAKRACEMDQQKFDGSNNTIHVLHASEHLIPDYDRAAIGTFKVTRSEDYITEEMVRSEFEKFGEILYVTRKKCKAHAIVVFKNAESVEKSLELKTIGKYNVNVMKFEGPKNVFIADGEEEQINLINNWPVLITNLHKDTKIDDLKNLLKVHGDIIFSHMYSNEHVKQEYIGRKAIIYFRKKKAAEEACAAENGRKLNEKRIHCLMLRDDCNFAADRTIYIKNLGELTEDEIFDHFTELGLECTCVVRPPSEYGFVEFKTAEDCKKALEMNSPEFKIKTSSVIIEKPKSVPVSKLTEKEDIEFFYKTTFLRKYINKLSRDGKVRAVKRIISTFKDPILFPNNPLLRSRGNVKLDVPGKVLVQKSVKLDDIHPLKATQNTTKARNSRDDRNNRGGRMDRGGLKRRSDNFNDNFGAKRSNNYDSRFGNNNRSIPSLLGNNNSNFEDLLRLAYISGRRAEASNRNYDDFDRRNDYDRFNDRYMGGSGGGGNGNNNNFSGGLGGGGGGGNFRNFDNFSGRGGGDVNRYDDRDFSRDNFSRDTFGGNFSNDNSRPRSLLDDVFGGSGGNNNNRDMFRGNETNNFGNNGGGRNNELPSLLSLANRNNDRYGSNRRW</sequence>
<dbReference type="Gene3D" id="3.30.70.330">
    <property type="match status" value="5"/>
</dbReference>
<organism evidence="5">
    <name type="scientific">Corethrella appendiculata</name>
    <dbReference type="NCBI Taxonomy" id="1370023"/>
    <lineage>
        <taxon>Eukaryota</taxon>
        <taxon>Metazoa</taxon>
        <taxon>Ecdysozoa</taxon>
        <taxon>Arthropoda</taxon>
        <taxon>Hexapoda</taxon>
        <taxon>Insecta</taxon>
        <taxon>Pterygota</taxon>
        <taxon>Neoptera</taxon>
        <taxon>Endopterygota</taxon>
        <taxon>Diptera</taxon>
        <taxon>Nematocera</taxon>
        <taxon>Culicoidea</taxon>
        <taxon>Chaoboridae</taxon>
        <taxon>Corethrella</taxon>
    </lineage>
</organism>
<dbReference type="SMART" id="SM00360">
    <property type="entry name" value="RRM"/>
    <property type="match status" value="6"/>
</dbReference>
<dbReference type="InterPro" id="IPR012677">
    <property type="entry name" value="Nucleotide-bd_a/b_plait_sf"/>
</dbReference>
<dbReference type="InterPro" id="IPR035979">
    <property type="entry name" value="RBD_domain_sf"/>
</dbReference>
<feature type="region of interest" description="Disordered" evidence="3">
    <location>
        <begin position="587"/>
        <end position="641"/>
    </location>
</feature>
<accession>U5EDL4</accession>
<dbReference type="InterPro" id="IPR000504">
    <property type="entry name" value="RRM_dom"/>
</dbReference>
<dbReference type="GO" id="GO:0003723">
    <property type="term" value="F:RNA binding"/>
    <property type="evidence" value="ECO:0007669"/>
    <property type="project" value="UniProtKB-UniRule"/>
</dbReference>
<feature type="compositionally biased region" description="Basic and acidic residues" evidence="3">
    <location>
        <begin position="600"/>
        <end position="623"/>
    </location>
</feature>
<evidence type="ECO:0000313" key="5">
    <source>
        <dbReference type="EMBL" id="JAB55163.1"/>
    </source>
</evidence>
<dbReference type="EMBL" id="GANO01004708">
    <property type="protein sequence ID" value="JAB55163.1"/>
    <property type="molecule type" value="mRNA"/>
</dbReference>
<feature type="compositionally biased region" description="Polar residues" evidence="3">
    <location>
        <begin position="632"/>
        <end position="641"/>
    </location>
</feature>
<keyword evidence="5" id="KW-0371">Homeobox</keyword>
<evidence type="ECO:0000256" key="2">
    <source>
        <dbReference type="PROSITE-ProRule" id="PRU00176"/>
    </source>
</evidence>
<protein>
    <submittedName>
        <fullName evidence="5">Putative homeobox transcription factor</fullName>
    </submittedName>
</protein>
<keyword evidence="5" id="KW-0238">DNA-binding</keyword>
<dbReference type="PANTHER" id="PTHR23147">
    <property type="entry name" value="SERINE/ARGININE RICH SPLICING FACTOR"/>
    <property type="match status" value="1"/>
</dbReference>
<feature type="domain" description="RRM" evidence="4">
    <location>
        <begin position="251"/>
        <end position="336"/>
    </location>
</feature>
<feature type="domain" description="RRM" evidence="4">
    <location>
        <begin position="433"/>
        <end position="505"/>
    </location>
</feature>
<evidence type="ECO:0000259" key="4">
    <source>
        <dbReference type="PROSITE" id="PS50102"/>
    </source>
</evidence>
<dbReference type="AlphaFoldDB" id="U5EDL4"/>
<dbReference type="InterPro" id="IPR050907">
    <property type="entry name" value="SRSF"/>
</dbReference>
<evidence type="ECO:0000256" key="1">
    <source>
        <dbReference type="ARBA" id="ARBA00022884"/>
    </source>
</evidence>
<feature type="region of interest" description="Disordered" evidence="3">
    <location>
        <begin position="751"/>
        <end position="803"/>
    </location>
</feature>
<proteinExistence type="evidence at transcript level"/>
<evidence type="ECO:0000256" key="3">
    <source>
        <dbReference type="SAM" id="MobiDB-lite"/>
    </source>
</evidence>
<dbReference type="CDD" id="cd00590">
    <property type="entry name" value="RRM_SF"/>
    <property type="match status" value="3"/>
</dbReference>
<keyword evidence="1 2" id="KW-0694">RNA-binding</keyword>
<reference evidence="5" key="1">
    <citation type="journal article" date="2014" name="Insect Biochem. Mol. Biol.">
        <title>An insight into the sialome of the frog biting fly, Corethrella appendiculata.</title>
        <authorList>
            <person name="Ribeiro J.M.C."/>
            <person name="Chagas A.C."/>
            <person name="Pham V.M."/>
            <person name="Lounibos L.P."/>
            <person name="Calvo E."/>
        </authorList>
    </citation>
    <scope>NUCLEOTIDE SEQUENCE</scope>
    <source>
        <tissue evidence="5">Salivary glands</tissue>
    </source>
</reference>
<feature type="non-terminal residue" evidence="5">
    <location>
        <position position="1"/>
    </location>
</feature>
<dbReference type="PROSITE" id="PS50102">
    <property type="entry name" value="RRM"/>
    <property type="match status" value="4"/>
</dbReference>
<dbReference type="SUPFAM" id="SSF54928">
    <property type="entry name" value="RNA-binding domain, RBD"/>
    <property type="match status" value="4"/>
</dbReference>